<evidence type="ECO:0000259" key="1">
    <source>
        <dbReference type="Pfam" id="PF04101"/>
    </source>
</evidence>
<organism evidence="2 3">
    <name type="scientific">Catellatospora aurea</name>
    <dbReference type="NCBI Taxonomy" id="1337874"/>
    <lineage>
        <taxon>Bacteria</taxon>
        <taxon>Bacillati</taxon>
        <taxon>Actinomycetota</taxon>
        <taxon>Actinomycetes</taxon>
        <taxon>Micromonosporales</taxon>
        <taxon>Micromonosporaceae</taxon>
        <taxon>Catellatospora</taxon>
    </lineage>
</organism>
<dbReference type="Proteomes" id="UP001596392">
    <property type="component" value="Unassembled WGS sequence"/>
</dbReference>
<reference evidence="3" key="1">
    <citation type="journal article" date="2019" name="Int. J. Syst. Evol. Microbiol.">
        <title>The Global Catalogue of Microorganisms (GCM) 10K type strain sequencing project: providing services to taxonomists for standard genome sequencing and annotation.</title>
        <authorList>
            <consortium name="The Broad Institute Genomics Platform"/>
            <consortium name="The Broad Institute Genome Sequencing Center for Infectious Disease"/>
            <person name="Wu L."/>
            <person name="Ma J."/>
        </authorList>
    </citation>
    <scope>NUCLEOTIDE SEQUENCE [LARGE SCALE GENOMIC DNA]</scope>
    <source>
        <strain evidence="3">CGMCC 1.9106</strain>
    </source>
</reference>
<feature type="domain" description="Glycosyl transferase family 28 C-terminal" evidence="1">
    <location>
        <begin position="281"/>
        <end position="369"/>
    </location>
</feature>
<dbReference type="PANTHER" id="PTHR21015:SF22">
    <property type="entry name" value="GLYCOSYLTRANSFERASE"/>
    <property type="match status" value="1"/>
</dbReference>
<dbReference type="InterPro" id="IPR007235">
    <property type="entry name" value="Glyco_trans_28_C"/>
</dbReference>
<protein>
    <submittedName>
        <fullName evidence="2">Glycosyltransferase</fullName>
    </submittedName>
</protein>
<sequence>MTTRTPLRVLFVAFSRSSLGHIARMRTAAQRFQLTGHQVAVAAHEEVRPLVERAGLPWIGIDEIGPAPAWRGMNDVAELRAFARTRLASPAYVETCLADELRVIDDFGPDIVVSDMRNTASVAAAMRGLPSVTCHNLRLFRHPMHAVLPEVLITLDQLGIAGAHTGKVLGDAMLVPDLALLDPLSDVPAETMGLVTSLVAEIRHIGALVPPELVEAPERGERAPLLNITLGGSGAGDADLLRVVAAARGLGVPMAVTLGAEGPGSDALAARVRAAAADAVVDIAGLRHDAVDLMARASAAVVHGGHTSMIEGLLSATPLVFVPHSAEQRGNAGRVSDLGLGVVVAPDDPAEAVAEKIRSMLAPADRSAHTVFADTLRAADGAQAMIEHVERAVALHRITRSGHAAQ</sequence>
<dbReference type="EMBL" id="JBHTAC010000048">
    <property type="protein sequence ID" value="MFC7247017.1"/>
    <property type="molecule type" value="Genomic_DNA"/>
</dbReference>
<dbReference type="PANTHER" id="PTHR21015">
    <property type="entry name" value="UDP-N-ACETYLGLUCOSAMINE--N-ACETYLMURAMYL-(PENTAPEPTIDE) PYROPHOSPHORYL-UNDECAPRENOL N-ACETYLGLUCOSAMINE TRANSFERASE 1"/>
    <property type="match status" value="1"/>
</dbReference>
<dbReference type="SUPFAM" id="SSF53756">
    <property type="entry name" value="UDP-Glycosyltransferase/glycogen phosphorylase"/>
    <property type="match status" value="1"/>
</dbReference>
<dbReference type="RefSeq" id="WP_376809795.1">
    <property type="nucleotide sequence ID" value="NZ_JBHTAC010000048.1"/>
</dbReference>
<evidence type="ECO:0000313" key="2">
    <source>
        <dbReference type="EMBL" id="MFC7247017.1"/>
    </source>
</evidence>
<proteinExistence type="predicted"/>
<accession>A0ABW2H5H3</accession>
<gene>
    <name evidence="2" type="ORF">ACFQO7_31450</name>
</gene>
<keyword evidence="3" id="KW-1185">Reference proteome</keyword>
<dbReference type="Gene3D" id="3.40.50.2000">
    <property type="entry name" value="Glycogen Phosphorylase B"/>
    <property type="match status" value="2"/>
</dbReference>
<comment type="caution">
    <text evidence="2">The sequence shown here is derived from an EMBL/GenBank/DDBJ whole genome shotgun (WGS) entry which is preliminary data.</text>
</comment>
<name>A0ABW2H5H3_9ACTN</name>
<evidence type="ECO:0000313" key="3">
    <source>
        <dbReference type="Proteomes" id="UP001596392"/>
    </source>
</evidence>
<dbReference type="Pfam" id="PF04101">
    <property type="entry name" value="Glyco_tran_28_C"/>
    <property type="match status" value="1"/>
</dbReference>